<dbReference type="OrthoDB" id="794757at2"/>
<protein>
    <submittedName>
        <fullName evidence="1">Uncharacterized protein</fullName>
    </submittedName>
</protein>
<dbReference type="EMBL" id="SMJU01000001">
    <property type="protein sequence ID" value="TDB68780.1"/>
    <property type="molecule type" value="Genomic_DNA"/>
</dbReference>
<reference evidence="1 2" key="1">
    <citation type="submission" date="2019-02" db="EMBL/GenBank/DDBJ databases">
        <title>Arundinibacter roseus gen. nov., sp. nov., a new member of the family Cytophagaceae.</title>
        <authorList>
            <person name="Szuroczki S."/>
            <person name="Khayer B."/>
            <person name="Sproer C."/>
            <person name="Toumi M."/>
            <person name="Szabo A."/>
            <person name="Felfoldi T."/>
            <person name="Schumann P."/>
            <person name="Toth E."/>
        </authorList>
    </citation>
    <scope>NUCLEOTIDE SEQUENCE [LARGE SCALE GENOMIC DNA]</scope>
    <source>
        <strain evidence="1 2">DMA-k-7a</strain>
    </source>
</reference>
<evidence type="ECO:0000313" key="2">
    <source>
        <dbReference type="Proteomes" id="UP000295706"/>
    </source>
</evidence>
<proteinExistence type="predicted"/>
<organism evidence="1 2">
    <name type="scientific">Arundinibacter roseus</name>
    <dbReference type="NCBI Taxonomy" id="2070510"/>
    <lineage>
        <taxon>Bacteria</taxon>
        <taxon>Pseudomonadati</taxon>
        <taxon>Bacteroidota</taxon>
        <taxon>Cytophagia</taxon>
        <taxon>Cytophagales</taxon>
        <taxon>Spirosomataceae</taxon>
        <taxon>Arundinibacter</taxon>
    </lineage>
</organism>
<comment type="caution">
    <text evidence="1">The sequence shown here is derived from an EMBL/GenBank/DDBJ whole genome shotgun (WGS) entry which is preliminary data.</text>
</comment>
<gene>
    <name evidence="1" type="ORF">EZE20_00080</name>
</gene>
<evidence type="ECO:0000313" key="1">
    <source>
        <dbReference type="EMBL" id="TDB68780.1"/>
    </source>
</evidence>
<name>A0A4R4KKJ7_9BACT</name>
<dbReference type="RefSeq" id="WP_132113194.1">
    <property type="nucleotide sequence ID" value="NZ_SMJU01000001.1"/>
</dbReference>
<dbReference type="AlphaFoldDB" id="A0A4R4KKJ7"/>
<keyword evidence="2" id="KW-1185">Reference proteome</keyword>
<sequence length="151" mass="17670">MEQQIEILNQQKPAVEKQMIVGEQSESRNSDAIDWQKELELFIQADINKPAYRQSYEVSRPDSLTFTYVLKNGEDLPVQFLKVILDDQNRQPARIEAKIVSKNPLYESEKNLIMQAAALDGKWRLRSYHIYGFQELIISERKPFDVKVNIQ</sequence>
<dbReference type="Proteomes" id="UP000295706">
    <property type="component" value="Unassembled WGS sequence"/>
</dbReference>
<accession>A0A4R4KKJ7</accession>